<protein>
    <submittedName>
        <fullName evidence="1">10340_t:CDS:1</fullName>
    </submittedName>
</protein>
<dbReference type="EMBL" id="CAJVPY010017791">
    <property type="protein sequence ID" value="CAG8763741.1"/>
    <property type="molecule type" value="Genomic_DNA"/>
</dbReference>
<dbReference type="Proteomes" id="UP000789405">
    <property type="component" value="Unassembled WGS sequence"/>
</dbReference>
<evidence type="ECO:0000313" key="1">
    <source>
        <dbReference type="EMBL" id="CAG8763741.1"/>
    </source>
</evidence>
<feature type="non-terminal residue" evidence="1">
    <location>
        <position position="46"/>
    </location>
</feature>
<accession>A0A9N9J5J1</accession>
<evidence type="ECO:0000313" key="2">
    <source>
        <dbReference type="Proteomes" id="UP000789405"/>
    </source>
</evidence>
<sequence>MTDDLVEDNPALEEWYLSNTEWHEIEAIVKLLEPIARATLILSSST</sequence>
<organism evidence="1 2">
    <name type="scientific">Dentiscutata erythropus</name>
    <dbReference type="NCBI Taxonomy" id="1348616"/>
    <lineage>
        <taxon>Eukaryota</taxon>
        <taxon>Fungi</taxon>
        <taxon>Fungi incertae sedis</taxon>
        <taxon>Mucoromycota</taxon>
        <taxon>Glomeromycotina</taxon>
        <taxon>Glomeromycetes</taxon>
        <taxon>Diversisporales</taxon>
        <taxon>Gigasporaceae</taxon>
        <taxon>Dentiscutata</taxon>
    </lineage>
</organism>
<proteinExistence type="predicted"/>
<gene>
    <name evidence="1" type="ORF">DERYTH_LOCUS18063</name>
</gene>
<keyword evidence="2" id="KW-1185">Reference proteome</keyword>
<dbReference type="AlphaFoldDB" id="A0A9N9J5J1"/>
<dbReference type="OrthoDB" id="10505900at2759"/>
<comment type="caution">
    <text evidence="1">The sequence shown here is derived from an EMBL/GenBank/DDBJ whole genome shotgun (WGS) entry which is preliminary data.</text>
</comment>
<reference evidence="1" key="1">
    <citation type="submission" date="2021-06" db="EMBL/GenBank/DDBJ databases">
        <authorList>
            <person name="Kallberg Y."/>
            <person name="Tangrot J."/>
            <person name="Rosling A."/>
        </authorList>
    </citation>
    <scope>NUCLEOTIDE SEQUENCE</scope>
    <source>
        <strain evidence="1">MA453B</strain>
    </source>
</reference>
<name>A0A9N9J5J1_9GLOM</name>